<name>A0A3B0PUI5_MYCSY</name>
<dbReference type="Gene3D" id="3.40.50.300">
    <property type="entry name" value="P-loop containing nucleotide triphosphate hydrolases"/>
    <property type="match status" value="1"/>
</dbReference>
<proteinExistence type="predicted"/>
<reference evidence="2" key="1">
    <citation type="submission" date="2018-06" db="EMBL/GenBank/DDBJ databases">
        <authorList>
            <consortium name="Pathogen Informatics"/>
        </authorList>
    </citation>
    <scope>NUCLEOTIDE SEQUENCE [LARGE SCALE GENOMIC DNA]</scope>
    <source>
        <strain evidence="2">NCTC10124</strain>
    </source>
</reference>
<evidence type="ECO:0000313" key="1">
    <source>
        <dbReference type="EMBL" id="SYV93133.1"/>
    </source>
</evidence>
<dbReference type="InterPro" id="IPR027417">
    <property type="entry name" value="P-loop_NTPase"/>
</dbReference>
<gene>
    <name evidence="1" type="ORF">NCTC10124_00862</name>
</gene>
<organism evidence="1 2">
    <name type="scientific">Mycoplasmopsis synoviae</name>
    <name type="common">Mycoplasma synoviae</name>
    <dbReference type="NCBI Taxonomy" id="2109"/>
    <lineage>
        <taxon>Bacteria</taxon>
        <taxon>Bacillati</taxon>
        <taxon>Mycoplasmatota</taxon>
        <taxon>Mycoplasmoidales</taxon>
        <taxon>Metamycoplasmataceae</taxon>
        <taxon>Mycoplasmopsis</taxon>
    </lineage>
</organism>
<dbReference type="Proteomes" id="UP000259328">
    <property type="component" value="Chromosome"/>
</dbReference>
<sequence length="56" mass="6457">MKHYIILINGKRRSGKGILSSALKDQIQKFSSNVYIFSFAESIRKAAEDIIQKLNW</sequence>
<dbReference type="AlphaFoldDB" id="A0A3B0PUI5"/>
<accession>A0A3B0PUI5</accession>
<evidence type="ECO:0000313" key="2">
    <source>
        <dbReference type="Proteomes" id="UP000259328"/>
    </source>
</evidence>
<feature type="non-terminal residue" evidence="1">
    <location>
        <position position="56"/>
    </location>
</feature>
<protein>
    <submittedName>
        <fullName evidence="1">Uncharacterized protein</fullName>
    </submittedName>
</protein>
<dbReference type="EMBL" id="LS991953">
    <property type="protein sequence ID" value="SYV93133.1"/>
    <property type="molecule type" value="Genomic_DNA"/>
</dbReference>